<evidence type="ECO:0000313" key="2">
    <source>
        <dbReference type="Proteomes" id="UP000013984"/>
    </source>
</evidence>
<name>R8ZYJ4_9LEPT</name>
<reference evidence="1" key="1">
    <citation type="submission" date="2013-04" db="EMBL/GenBank/DDBJ databases">
        <authorList>
            <person name="Harkins D.M."/>
            <person name="Durkin A.S."/>
            <person name="Brinkac L.M."/>
            <person name="Haft D.H."/>
            <person name="Selengut J.D."/>
            <person name="Sanka R."/>
            <person name="DePew J."/>
            <person name="Purushe J."/>
            <person name="Galloway R.L."/>
            <person name="Vinetz J.M."/>
            <person name="Sutton G.G."/>
            <person name="Nierman W.C."/>
            <person name="Fouts D.E."/>
        </authorList>
    </citation>
    <scope>NUCLEOTIDE SEQUENCE [LARGE SCALE GENOMIC DNA]</scope>
    <source>
        <strain evidence="1">CDC</strain>
    </source>
</reference>
<dbReference type="Proteomes" id="UP000013984">
    <property type="component" value="Unassembled WGS sequence"/>
</dbReference>
<dbReference type="STRING" id="1218599.LEP1GSC195_0716"/>
<comment type="caution">
    <text evidence="1">The sequence shown here is derived from an EMBL/GenBank/DDBJ whole genome shotgun (WGS) entry which is preliminary data.</text>
</comment>
<accession>R8ZYJ4</accession>
<organism evidence="1 2">
    <name type="scientific">Leptospira wolbachii serovar Codice str. CDC</name>
    <dbReference type="NCBI Taxonomy" id="1218599"/>
    <lineage>
        <taxon>Bacteria</taxon>
        <taxon>Pseudomonadati</taxon>
        <taxon>Spirochaetota</taxon>
        <taxon>Spirochaetia</taxon>
        <taxon>Leptospirales</taxon>
        <taxon>Leptospiraceae</taxon>
        <taxon>Leptospira</taxon>
    </lineage>
</organism>
<protein>
    <submittedName>
        <fullName evidence="1">Uncharacterized protein</fullName>
    </submittedName>
</protein>
<keyword evidence="2" id="KW-1185">Reference proteome</keyword>
<dbReference type="EMBL" id="AOGZ02000016">
    <property type="protein sequence ID" value="EOQ94922.1"/>
    <property type="molecule type" value="Genomic_DNA"/>
</dbReference>
<sequence>MFFLEKIKILAQKLQKGALLGLLSVFFIFPAVGLFANEADLPVIIPADELLTPIELRDGLVFEVVVEPETELAFGASSSSEIDEAIFTLPSDSKGLNLHSSAMTFISEQVPSGDFENLSQSKISRLYTLPPVFENGRKHFSVKSIASLGLFGFLGICLSRSELPSKNFSMLCENSLPKSMTRRSANDWKFLWQPVRTTSLWHSSISSSRTLKTSILRPSMSRIPNMSDISSIWLNEMEGSPVTLQEKRINLPGIALGTNQQENSLLAVAKPNALHLNPQAL</sequence>
<evidence type="ECO:0000313" key="1">
    <source>
        <dbReference type="EMBL" id="EOQ94922.1"/>
    </source>
</evidence>
<proteinExistence type="predicted"/>
<gene>
    <name evidence="1" type="ORF">LEP1GSC195_0716</name>
</gene>
<dbReference type="AlphaFoldDB" id="R8ZYJ4"/>